<evidence type="ECO:0000313" key="3">
    <source>
        <dbReference type="Proteomes" id="UP000240010"/>
    </source>
</evidence>
<evidence type="ECO:0000313" key="2">
    <source>
        <dbReference type="EMBL" id="PPK76539.1"/>
    </source>
</evidence>
<protein>
    <submittedName>
        <fullName evidence="2">Uncharacterized protein</fullName>
    </submittedName>
</protein>
<accession>A0A2S6HGD6</accession>
<feature type="transmembrane region" description="Helical" evidence="1">
    <location>
        <begin position="44"/>
        <end position="63"/>
    </location>
</feature>
<dbReference type="RefSeq" id="WP_104428246.1">
    <property type="nucleotide sequence ID" value="NZ_PTIZ01000003.1"/>
</dbReference>
<sequence>MKKQNQFDFIAKSIESDPIDPLISRRKFLWTKLGACIVDFRQKLFQFVVFIAGLFALLAMIGCSNSDEREKMNNPEDSVVQIEIGGHRFDVPLRYMYGEALEKWGNWPKAKKGRVKVDYLKLSMLLPELRPYYPEDDARWKVLGHGERIEVSVMKPVGGIVGTGWFESSLKRTNDSASQGKFYHRENEKYGLIHFSEKTGSSYYDKESRALAIDCDSPNDVPSPSCKVKSHYREDIVFEYYYGLNYLPQWREIDNNLKALFDQFAQSADTNSIK</sequence>
<keyword evidence="1" id="KW-0812">Transmembrane</keyword>
<keyword evidence="1" id="KW-0472">Membrane</keyword>
<dbReference type="Proteomes" id="UP000240010">
    <property type="component" value="Unassembled WGS sequence"/>
</dbReference>
<gene>
    <name evidence="2" type="ORF">B0F87_103146</name>
</gene>
<keyword evidence="1" id="KW-1133">Transmembrane helix</keyword>
<proteinExistence type="predicted"/>
<comment type="caution">
    <text evidence="2">The sequence shown here is derived from an EMBL/GenBank/DDBJ whole genome shotgun (WGS) entry which is preliminary data.</text>
</comment>
<organism evidence="2 3">
    <name type="scientific">Methylobacter tundripaludum</name>
    <dbReference type="NCBI Taxonomy" id="173365"/>
    <lineage>
        <taxon>Bacteria</taxon>
        <taxon>Pseudomonadati</taxon>
        <taxon>Pseudomonadota</taxon>
        <taxon>Gammaproteobacteria</taxon>
        <taxon>Methylococcales</taxon>
        <taxon>Methylococcaceae</taxon>
        <taxon>Methylobacter</taxon>
    </lineage>
</organism>
<reference evidence="2 3" key="1">
    <citation type="submission" date="2018-02" db="EMBL/GenBank/DDBJ databases">
        <title>Subsurface microbial communities from deep shales in Ohio and West Virginia, USA.</title>
        <authorList>
            <person name="Wrighton K."/>
        </authorList>
    </citation>
    <scope>NUCLEOTIDE SEQUENCE [LARGE SCALE GENOMIC DNA]</scope>
    <source>
        <strain evidence="2 3">OWC-DMM</strain>
    </source>
</reference>
<evidence type="ECO:0000256" key="1">
    <source>
        <dbReference type="SAM" id="Phobius"/>
    </source>
</evidence>
<dbReference type="EMBL" id="PTIZ01000003">
    <property type="protein sequence ID" value="PPK76539.1"/>
    <property type="molecule type" value="Genomic_DNA"/>
</dbReference>
<dbReference type="AlphaFoldDB" id="A0A2S6HGD6"/>
<name>A0A2S6HGD6_9GAMM</name>